<dbReference type="AlphaFoldDB" id="A0A1M5CQQ6"/>
<proteinExistence type="predicted"/>
<dbReference type="Proteomes" id="UP000184144">
    <property type="component" value="Unassembled WGS sequence"/>
</dbReference>
<dbReference type="RefSeq" id="WP_073145463.1">
    <property type="nucleotide sequence ID" value="NZ_FQUV01000007.1"/>
</dbReference>
<organism evidence="1 2">
    <name type="scientific">Litoreibacter ascidiaceicola</name>
    <dbReference type="NCBI Taxonomy" id="1486859"/>
    <lineage>
        <taxon>Bacteria</taxon>
        <taxon>Pseudomonadati</taxon>
        <taxon>Pseudomonadota</taxon>
        <taxon>Alphaproteobacteria</taxon>
        <taxon>Rhodobacterales</taxon>
        <taxon>Roseobacteraceae</taxon>
        <taxon>Litoreibacter</taxon>
    </lineage>
</organism>
<gene>
    <name evidence="1" type="ORF">SAMN05444273_107236</name>
</gene>
<dbReference type="STRING" id="1486859.SAMN05444273_107236"/>
<dbReference type="EMBL" id="FQUV01000007">
    <property type="protein sequence ID" value="SHF57081.1"/>
    <property type="molecule type" value="Genomic_DNA"/>
</dbReference>
<protein>
    <submittedName>
        <fullName evidence="1">Uncharacterized protein</fullName>
    </submittedName>
</protein>
<accession>A0A1M5CQQ6</accession>
<reference evidence="2" key="1">
    <citation type="submission" date="2016-11" db="EMBL/GenBank/DDBJ databases">
        <authorList>
            <person name="Varghese N."/>
            <person name="Submissions S."/>
        </authorList>
    </citation>
    <scope>NUCLEOTIDE SEQUENCE [LARGE SCALE GENOMIC DNA]</scope>
    <source>
        <strain evidence="2">DSM 100566</strain>
    </source>
</reference>
<name>A0A1M5CQQ6_9RHOB</name>
<evidence type="ECO:0000313" key="2">
    <source>
        <dbReference type="Proteomes" id="UP000184144"/>
    </source>
</evidence>
<keyword evidence="2" id="KW-1185">Reference proteome</keyword>
<evidence type="ECO:0000313" key="1">
    <source>
        <dbReference type="EMBL" id="SHF57081.1"/>
    </source>
</evidence>
<dbReference type="OrthoDB" id="7807927at2"/>
<sequence length="285" mass="32519">MFSPIGYTSFAKLWREFTSKHFVQIYTNAADDYAGDQAKRSFYVGSPADICEQIFLKSFLDYRVVVAKDLQRIAKVDVALDRQFNSIYKNASVFESTRIAENPEEAGLNGELLQRFGSVRFKPWKQYHDDPEAWTNAYPRPSEVGIGQINIESARFHTLPYVFERLQFVVPDTVPPWASDAFHKEYVNRFVDEFPGWSFCIDDDDLAGWSKSCPTYVSEFFACKDNPVQTGRPSKIDGIVSAIQQIYPTGIPNVPLKEMHRQIEATLGATVSESTIKRAIKRLKN</sequence>